<dbReference type="InterPro" id="IPR015590">
    <property type="entry name" value="Aldehyde_DH_dom"/>
</dbReference>
<dbReference type="Pfam" id="PF00171">
    <property type="entry name" value="Aldedh"/>
    <property type="match status" value="1"/>
</dbReference>
<feature type="domain" description="Aldehyde dehydrogenase" evidence="4">
    <location>
        <begin position="36"/>
        <end position="484"/>
    </location>
</feature>
<dbReference type="InterPro" id="IPR016161">
    <property type="entry name" value="Ald_DH/histidinol_DH"/>
</dbReference>
<feature type="active site" evidence="2">
    <location>
        <position position="263"/>
    </location>
</feature>
<dbReference type="PROSITE" id="PS00070">
    <property type="entry name" value="ALDEHYDE_DEHYDR_CYS"/>
    <property type="match status" value="1"/>
</dbReference>
<accession>A0ABN3D8N3</accession>
<comment type="similarity">
    <text evidence="3">Belongs to the aldehyde dehydrogenase family.</text>
</comment>
<dbReference type="EMBL" id="BAAAQY010000001">
    <property type="protein sequence ID" value="GAA2224332.1"/>
    <property type="molecule type" value="Genomic_DNA"/>
</dbReference>
<dbReference type="InterPro" id="IPR016163">
    <property type="entry name" value="Ald_DH_C"/>
</dbReference>
<organism evidence="5 6">
    <name type="scientific">Herbiconiux moechotypicola</name>
    <dbReference type="NCBI Taxonomy" id="637393"/>
    <lineage>
        <taxon>Bacteria</taxon>
        <taxon>Bacillati</taxon>
        <taxon>Actinomycetota</taxon>
        <taxon>Actinomycetes</taxon>
        <taxon>Micrococcales</taxon>
        <taxon>Microbacteriaceae</taxon>
        <taxon>Herbiconiux</taxon>
    </lineage>
</organism>
<gene>
    <name evidence="5" type="ORF">GCM10009851_04680</name>
</gene>
<dbReference type="Gene3D" id="3.40.309.10">
    <property type="entry name" value="Aldehyde Dehydrogenase, Chain A, domain 2"/>
    <property type="match status" value="1"/>
</dbReference>
<comment type="caution">
    <text evidence="5">The sequence shown here is derived from an EMBL/GenBank/DDBJ whole genome shotgun (WGS) entry which is preliminary data.</text>
</comment>
<keyword evidence="1 3" id="KW-0560">Oxidoreductase</keyword>
<evidence type="ECO:0000256" key="1">
    <source>
        <dbReference type="ARBA" id="ARBA00023002"/>
    </source>
</evidence>
<proteinExistence type="inferred from homology"/>
<dbReference type="InterPro" id="IPR016162">
    <property type="entry name" value="Ald_DH_N"/>
</dbReference>
<dbReference type="InterPro" id="IPR016160">
    <property type="entry name" value="Ald_DH_CS_CYS"/>
</dbReference>
<keyword evidence="6" id="KW-1185">Reference proteome</keyword>
<evidence type="ECO:0000313" key="6">
    <source>
        <dbReference type="Proteomes" id="UP001500929"/>
    </source>
</evidence>
<protein>
    <submittedName>
        <fullName evidence="5">Aminobutyraldehyde dehydrogenase</fullName>
    </submittedName>
</protein>
<evidence type="ECO:0000313" key="5">
    <source>
        <dbReference type="EMBL" id="GAA2224332.1"/>
    </source>
</evidence>
<evidence type="ECO:0000256" key="2">
    <source>
        <dbReference type="PROSITE-ProRule" id="PRU10007"/>
    </source>
</evidence>
<dbReference type="Proteomes" id="UP001500929">
    <property type="component" value="Unassembled WGS sequence"/>
</dbReference>
<dbReference type="PROSITE" id="PS00687">
    <property type="entry name" value="ALDEHYDE_DEHYDR_GLU"/>
    <property type="match status" value="1"/>
</dbReference>
<reference evidence="5 6" key="1">
    <citation type="journal article" date="2019" name="Int. J. Syst. Evol. Microbiol.">
        <title>The Global Catalogue of Microorganisms (GCM) 10K type strain sequencing project: providing services to taxonomists for standard genome sequencing and annotation.</title>
        <authorList>
            <consortium name="The Broad Institute Genomics Platform"/>
            <consortium name="The Broad Institute Genome Sequencing Center for Infectious Disease"/>
            <person name="Wu L."/>
            <person name="Ma J."/>
        </authorList>
    </citation>
    <scope>NUCLEOTIDE SEQUENCE [LARGE SCALE GENOMIC DNA]</scope>
    <source>
        <strain evidence="5 6">JCM 16117</strain>
    </source>
</reference>
<sequence length="498" mass="51019">MSNRTRALELARSTVAPLFIDGEWRQPSHDALGGADEIETIDPATGAVITTLAAGSATDVHDAVAAARRAATSWSRATPAARARLLRALAALVEADAAELAAVDTLDNGKPLALTTAVDLPQAVAHLRHQATVAETRTAERIVDAGGAAAAEVYREPVGVVGLITPWNYPLLMVVRALAPALAAGNTVVVKPSELTPISALLLAGLAARAGFPPGVVNVVTGTGEQAGQALASDPRVDLITFTGGRATARRIAAVTEARTLFELGGKAPFVVFDDADLDAAALAATAGAFGNQGQNCMAATRILVHDAVADEFAKRFAEATAAFTVGDGFDRGTRCGPLVSEAHRSTVAGYVDRAVAAGASVLTGGESTGYSRFSPTVLAGVDRGAEAWNEEIFGPVAVLDRFVTDAEGLALANSTRYGLAASVWTADADRGREAAAALQAGVVWVNCYSKFDAAIPFSPRGASGSGTVGGHWGYEGYTALKSVWTPRPADGLRAGAA</sequence>
<dbReference type="RefSeq" id="WP_259477598.1">
    <property type="nucleotide sequence ID" value="NZ_BAAAQY010000001.1"/>
</dbReference>
<dbReference type="InterPro" id="IPR029510">
    <property type="entry name" value="Ald_DH_CS_GLU"/>
</dbReference>
<name>A0ABN3D8N3_9MICO</name>
<dbReference type="Gene3D" id="3.40.605.10">
    <property type="entry name" value="Aldehyde Dehydrogenase, Chain A, domain 1"/>
    <property type="match status" value="1"/>
</dbReference>
<evidence type="ECO:0000259" key="4">
    <source>
        <dbReference type="Pfam" id="PF00171"/>
    </source>
</evidence>
<dbReference type="PANTHER" id="PTHR11699">
    <property type="entry name" value="ALDEHYDE DEHYDROGENASE-RELATED"/>
    <property type="match status" value="1"/>
</dbReference>
<dbReference type="SUPFAM" id="SSF53720">
    <property type="entry name" value="ALDH-like"/>
    <property type="match status" value="1"/>
</dbReference>
<evidence type="ECO:0000256" key="3">
    <source>
        <dbReference type="RuleBase" id="RU003345"/>
    </source>
</evidence>